<name>A0A382G1Q0_9ZZZZ</name>
<proteinExistence type="predicted"/>
<dbReference type="Gene3D" id="3.40.640.10">
    <property type="entry name" value="Type I PLP-dependent aspartate aminotransferase-like (Major domain)"/>
    <property type="match status" value="1"/>
</dbReference>
<accession>A0A382G1Q0</accession>
<dbReference type="InterPro" id="IPR015421">
    <property type="entry name" value="PyrdxlP-dep_Trfase_major"/>
</dbReference>
<dbReference type="GO" id="GO:0000271">
    <property type="term" value="P:polysaccharide biosynthetic process"/>
    <property type="evidence" value="ECO:0007669"/>
    <property type="project" value="TreeGrafter"/>
</dbReference>
<reference evidence="1" key="1">
    <citation type="submission" date="2018-05" db="EMBL/GenBank/DDBJ databases">
        <authorList>
            <person name="Lanie J.A."/>
            <person name="Ng W.-L."/>
            <person name="Kazmierczak K.M."/>
            <person name="Andrzejewski T.M."/>
            <person name="Davidsen T.M."/>
            <person name="Wayne K.J."/>
            <person name="Tettelin H."/>
            <person name="Glass J.I."/>
            <person name="Rusch D."/>
            <person name="Podicherti R."/>
            <person name="Tsui H.-C.T."/>
            <person name="Winkler M.E."/>
        </authorList>
    </citation>
    <scope>NUCLEOTIDE SEQUENCE</scope>
</reference>
<dbReference type="InterPro" id="IPR015424">
    <property type="entry name" value="PyrdxlP-dep_Trfase"/>
</dbReference>
<dbReference type="NCBIfam" id="TIGR04181">
    <property type="entry name" value="NHT_00031"/>
    <property type="match status" value="1"/>
</dbReference>
<dbReference type="CDD" id="cd00616">
    <property type="entry name" value="AHBA_syn"/>
    <property type="match status" value="1"/>
</dbReference>
<gene>
    <name evidence="1" type="ORF">METZ01_LOCUS221569</name>
</gene>
<dbReference type="PANTHER" id="PTHR30244:SF30">
    <property type="entry name" value="BLR5990 PROTEIN"/>
    <property type="match status" value="1"/>
</dbReference>
<dbReference type="GO" id="GO:0030170">
    <property type="term" value="F:pyridoxal phosphate binding"/>
    <property type="evidence" value="ECO:0007669"/>
    <property type="project" value="TreeGrafter"/>
</dbReference>
<dbReference type="AlphaFoldDB" id="A0A382G1Q0"/>
<dbReference type="Gene3D" id="3.90.1150.10">
    <property type="entry name" value="Aspartate Aminotransferase, domain 1"/>
    <property type="match status" value="1"/>
</dbReference>
<dbReference type="GO" id="GO:0008483">
    <property type="term" value="F:transaminase activity"/>
    <property type="evidence" value="ECO:0007669"/>
    <property type="project" value="TreeGrafter"/>
</dbReference>
<dbReference type="EMBL" id="UINC01052877">
    <property type="protein sequence ID" value="SVB68715.1"/>
    <property type="molecule type" value="Genomic_DNA"/>
</dbReference>
<dbReference type="Pfam" id="PF01041">
    <property type="entry name" value="DegT_DnrJ_EryC1"/>
    <property type="match status" value="1"/>
</dbReference>
<evidence type="ECO:0000313" key="1">
    <source>
        <dbReference type="EMBL" id="SVB68715.1"/>
    </source>
</evidence>
<sequence>MFEPFIEFVREIYGTNEFIPLHEPRFVGNEKEIISETIDSTFVSTVGEHVNNFETLIAEYTGVRYAVSTVNGTSALHIALKISGVGHDTEVITQSLTFVATTNAIHYCNAKPIFVDVDKETLGLCPNSLMNFLEEYCELRNDGYCWNKASNKKIVACIPMHTYGFPVKLEPIVKICEQFNIVLIEDAAQSLGSLYENKHTGNFGKVSVMSFNGNKVITTGGGGMLLTNDSEISKLAKHVTTTAKIPHPWKFDHDLVGYNYRLPNLNAALGVAQMNSLPKFIQAKRIIAKKYQEWGIANGYNFVCEPENTKANYWLNVVITENKKQRDEMLEITNNNNVMTRPAWTPMHKLKINQPSLRTDLINTDWLFDRLVNVPSSVPQKNE</sequence>
<dbReference type="PIRSF" id="PIRSF000390">
    <property type="entry name" value="PLP_StrS"/>
    <property type="match status" value="1"/>
</dbReference>
<organism evidence="1">
    <name type="scientific">marine metagenome</name>
    <dbReference type="NCBI Taxonomy" id="408172"/>
    <lineage>
        <taxon>unclassified sequences</taxon>
        <taxon>metagenomes</taxon>
        <taxon>ecological metagenomes</taxon>
    </lineage>
</organism>
<dbReference type="PANTHER" id="PTHR30244">
    <property type="entry name" value="TRANSAMINASE"/>
    <property type="match status" value="1"/>
</dbReference>
<protein>
    <recommendedName>
        <fullName evidence="2">Aminotransferase DegT</fullName>
    </recommendedName>
</protein>
<dbReference type="InterPro" id="IPR026385">
    <property type="entry name" value="LegC-like"/>
</dbReference>
<dbReference type="SUPFAM" id="SSF53383">
    <property type="entry name" value="PLP-dependent transferases"/>
    <property type="match status" value="1"/>
</dbReference>
<dbReference type="InterPro" id="IPR015422">
    <property type="entry name" value="PyrdxlP-dep_Trfase_small"/>
</dbReference>
<evidence type="ECO:0008006" key="2">
    <source>
        <dbReference type="Google" id="ProtNLM"/>
    </source>
</evidence>
<dbReference type="InterPro" id="IPR000653">
    <property type="entry name" value="DegT/StrS_aminotransferase"/>
</dbReference>